<keyword evidence="2" id="KW-1185">Reference proteome</keyword>
<name>A0ABQ0BA41_9FIRM</name>
<gene>
    <name evidence="1" type="ORF">K040078D81_24470</name>
</gene>
<evidence type="ECO:0000313" key="1">
    <source>
        <dbReference type="EMBL" id="GAA6408330.1"/>
    </source>
</evidence>
<protein>
    <submittedName>
        <fullName evidence="1">Uncharacterized protein</fullName>
    </submittedName>
</protein>
<evidence type="ECO:0000313" key="2">
    <source>
        <dbReference type="Proteomes" id="UP001600943"/>
    </source>
</evidence>
<comment type="caution">
    <text evidence="1">The sequence shown here is derived from an EMBL/GenBank/DDBJ whole genome shotgun (WGS) entry which is preliminary data.</text>
</comment>
<accession>A0ABQ0BA41</accession>
<organism evidence="1 2">
    <name type="scientific">Blautia hominis</name>
    <dbReference type="NCBI Taxonomy" id="2025493"/>
    <lineage>
        <taxon>Bacteria</taxon>
        <taxon>Bacillati</taxon>
        <taxon>Bacillota</taxon>
        <taxon>Clostridia</taxon>
        <taxon>Lachnospirales</taxon>
        <taxon>Lachnospiraceae</taxon>
        <taxon>Blautia</taxon>
    </lineage>
</organism>
<reference evidence="1 2" key="1">
    <citation type="submission" date="2024-04" db="EMBL/GenBank/DDBJ databases">
        <title>Defined microbial consortia suppress multidrug-resistant proinflammatory Enterobacteriaceae via ecological control.</title>
        <authorList>
            <person name="Furuichi M."/>
            <person name="Kawaguchi T."/>
            <person name="Pust M."/>
            <person name="Yasuma K."/>
            <person name="Plichta D."/>
            <person name="Hasegawa N."/>
            <person name="Ohya T."/>
            <person name="Bhattarai S."/>
            <person name="Sasajima S."/>
            <person name="Aoto Y."/>
            <person name="Tuganbaev T."/>
            <person name="Yaginuma M."/>
            <person name="Ueda M."/>
            <person name="Okahashi N."/>
            <person name="Amafuji K."/>
            <person name="Kiridooshi Y."/>
            <person name="Sugita K."/>
            <person name="Strazar M."/>
            <person name="Skelly A."/>
            <person name="Suda W."/>
            <person name="Hattori M."/>
            <person name="Nakamoto N."/>
            <person name="Caballero S."/>
            <person name="Norman J."/>
            <person name="Olle B."/>
            <person name="Tanoue T."/>
            <person name="Arita M."/>
            <person name="Bucci V."/>
            <person name="Atarashi K."/>
            <person name="Xavier R."/>
            <person name="Honda K."/>
        </authorList>
    </citation>
    <scope>NUCLEOTIDE SEQUENCE [LARGE SCALE GENOMIC DNA]</scope>
    <source>
        <strain evidence="2">k04-0078-D8-1</strain>
    </source>
</reference>
<sequence length="51" mass="5946">MMRFMKSVKKEMTCCSDATCFVSVRKPKKYGKIFVSGLTIVYNMKLVEKFI</sequence>
<dbReference type="Proteomes" id="UP001600943">
    <property type="component" value="Unassembled WGS sequence"/>
</dbReference>
<dbReference type="EMBL" id="BAABYW010000001">
    <property type="protein sequence ID" value="GAA6408330.1"/>
    <property type="molecule type" value="Genomic_DNA"/>
</dbReference>
<proteinExistence type="predicted"/>